<dbReference type="AlphaFoldDB" id="A0A9W9J451"/>
<organism evidence="1 2">
    <name type="scientific">Penicillium cf. griseofulvum</name>
    <dbReference type="NCBI Taxonomy" id="2972120"/>
    <lineage>
        <taxon>Eukaryota</taxon>
        <taxon>Fungi</taxon>
        <taxon>Dikarya</taxon>
        <taxon>Ascomycota</taxon>
        <taxon>Pezizomycotina</taxon>
        <taxon>Eurotiomycetes</taxon>
        <taxon>Eurotiomycetidae</taxon>
        <taxon>Eurotiales</taxon>
        <taxon>Aspergillaceae</taxon>
        <taxon>Penicillium</taxon>
    </lineage>
</organism>
<dbReference type="EMBL" id="JAPQKP010000005">
    <property type="protein sequence ID" value="KAJ5187965.1"/>
    <property type="molecule type" value="Genomic_DNA"/>
</dbReference>
<sequence>MPENEMEFNGRRLCLHLPIAEAQHVYCSYEVLLNRGNRPALVLIMLYWIHLQKADCFHDAQFFSGEHAEFWSNATAQKKSTRGLRVMPRP</sequence>
<dbReference type="Proteomes" id="UP001150879">
    <property type="component" value="Unassembled WGS sequence"/>
</dbReference>
<gene>
    <name evidence="1" type="ORF">N7472_006979</name>
</gene>
<name>A0A9W9J451_9EURO</name>
<evidence type="ECO:0000313" key="1">
    <source>
        <dbReference type="EMBL" id="KAJ5187965.1"/>
    </source>
</evidence>
<reference evidence="1" key="2">
    <citation type="journal article" date="2023" name="IMA Fungus">
        <title>Comparative genomic study of the Penicillium genus elucidates a diverse pangenome and 15 lateral gene transfer events.</title>
        <authorList>
            <person name="Petersen C."/>
            <person name="Sorensen T."/>
            <person name="Nielsen M.R."/>
            <person name="Sondergaard T.E."/>
            <person name="Sorensen J.L."/>
            <person name="Fitzpatrick D.A."/>
            <person name="Frisvad J.C."/>
            <person name="Nielsen K.L."/>
        </authorList>
    </citation>
    <scope>NUCLEOTIDE SEQUENCE</scope>
    <source>
        <strain evidence="1">IBT 16849</strain>
    </source>
</reference>
<accession>A0A9W9J451</accession>
<evidence type="ECO:0000313" key="2">
    <source>
        <dbReference type="Proteomes" id="UP001150879"/>
    </source>
</evidence>
<proteinExistence type="predicted"/>
<keyword evidence="2" id="KW-1185">Reference proteome</keyword>
<reference evidence="1" key="1">
    <citation type="submission" date="2022-11" db="EMBL/GenBank/DDBJ databases">
        <authorList>
            <person name="Petersen C."/>
        </authorList>
    </citation>
    <scope>NUCLEOTIDE SEQUENCE</scope>
    <source>
        <strain evidence="1">IBT 16849</strain>
    </source>
</reference>
<comment type="caution">
    <text evidence="1">The sequence shown here is derived from an EMBL/GenBank/DDBJ whole genome shotgun (WGS) entry which is preliminary data.</text>
</comment>
<protein>
    <submittedName>
        <fullName evidence="1">Uncharacterized protein</fullName>
    </submittedName>
</protein>